<dbReference type="AlphaFoldDB" id="A0A372LNH4"/>
<evidence type="ECO:0000313" key="3">
    <source>
        <dbReference type="Proteomes" id="UP000264541"/>
    </source>
</evidence>
<gene>
    <name evidence="2" type="ORF">D0469_10495</name>
</gene>
<reference evidence="2 3" key="1">
    <citation type="submission" date="2018-08" db="EMBL/GenBank/DDBJ databases">
        <title>Bacillus chawlae sp. nov., Bacillus glennii sp. nov., and Bacillus saganii sp. nov. Isolated from the Vehicle Assembly Building at Kennedy Space Center where the Viking Spacecraft were Assembled.</title>
        <authorList>
            <person name="Seuylemezian A."/>
            <person name="Vaishampayan P."/>
        </authorList>
    </citation>
    <scope>NUCLEOTIDE SEQUENCE [LARGE SCALE GENOMIC DNA]</scope>
    <source>
        <strain evidence="2 3">V47-23a</strain>
    </source>
</reference>
<protein>
    <submittedName>
        <fullName evidence="2">DUF2892 domain-containing protein</fullName>
    </submittedName>
</protein>
<name>A0A372LNH4_9BACI</name>
<dbReference type="RefSeq" id="WP_117326701.1">
    <property type="nucleotide sequence ID" value="NZ_QVTE01000030.1"/>
</dbReference>
<proteinExistence type="predicted"/>
<dbReference type="EMBL" id="QVTE01000030">
    <property type="protein sequence ID" value="RFU68911.1"/>
    <property type="molecule type" value="Genomic_DNA"/>
</dbReference>
<feature type="domain" description="Inner membrane protein YgaP-like transmembrane" evidence="1">
    <location>
        <begin position="4"/>
        <end position="65"/>
    </location>
</feature>
<evidence type="ECO:0000313" key="2">
    <source>
        <dbReference type="EMBL" id="RFU68911.1"/>
    </source>
</evidence>
<evidence type="ECO:0000259" key="1">
    <source>
        <dbReference type="Pfam" id="PF11127"/>
    </source>
</evidence>
<dbReference type="Proteomes" id="UP000264541">
    <property type="component" value="Unassembled WGS sequence"/>
</dbReference>
<keyword evidence="3" id="KW-1185">Reference proteome</keyword>
<organism evidence="2 3">
    <name type="scientific">Peribacillus saganii</name>
    <dbReference type="NCBI Taxonomy" id="2303992"/>
    <lineage>
        <taxon>Bacteria</taxon>
        <taxon>Bacillati</taxon>
        <taxon>Bacillota</taxon>
        <taxon>Bacilli</taxon>
        <taxon>Bacillales</taxon>
        <taxon>Bacillaceae</taxon>
        <taxon>Peribacillus</taxon>
    </lineage>
</organism>
<dbReference type="Pfam" id="PF11127">
    <property type="entry name" value="YgaP-like_TM"/>
    <property type="match status" value="1"/>
</dbReference>
<dbReference type="InterPro" id="IPR021309">
    <property type="entry name" value="YgaP-like_TM"/>
</dbReference>
<sequence>MDVKQNIGTMNALIRITCGFTLLSWSTAKMIKRRRRGSALLVALIAGMKVGEGILRYCPVTEMLTESKGMTGSENKDDRIENQSY</sequence>
<dbReference type="OrthoDB" id="5405951at2"/>
<comment type="caution">
    <text evidence="2">The sequence shown here is derived from an EMBL/GenBank/DDBJ whole genome shotgun (WGS) entry which is preliminary data.</text>
</comment>
<accession>A0A372LNH4</accession>